<accession>A0ABW0PF23</accession>
<sequence>MRLSHLVLALALAMCAPPAPAQPAASAPWMTGARLVKLLGNTDPATVAWDASSPFRSRAWAVEHLDRVHGEFVHGYIQGVHDATEGKQWCWHPKYMPAPDELVMAARHALQRMPAEQLSRNASDLIVEVWRAKWPCTTTKTRAK</sequence>
<organism evidence="3 4">
    <name type="scientific">Massilia jejuensis</name>
    <dbReference type="NCBI Taxonomy" id="648894"/>
    <lineage>
        <taxon>Bacteria</taxon>
        <taxon>Pseudomonadati</taxon>
        <taxon>Pseudomonadota</taxon>
        <taxon>Betaproteobacteria</taxon>
        <taxon>Burkholderiales</taxon>
        <taxon>Oxalobacteraceae</taxon>
        <taxon>Telluria group</taxon>
        <taxon>Massilia</taxon>
    </lineage>
</organism>
<dbReference type="RefSeq" id="WP_379719136.1">
    <property type="nucleotide sequence ID" value="NZ_JBHSMS010000026.1"/>
</dbReference>
<gene>
    <name evidence="3" type="ORF">ACFPOU_07765</name>
</gene>
<feature type="signal peptide" evidence="1">
    <location>
        <begin position="1"/>
        <end position="21"/>
    </location>
</feature>
<dbReference type="Gene3D" id="1.10.890.40">
    <property type="match status" value="1"/>
</dbReference>
<proteinExistence type="predicted"/>
<protein>
    <submittedName>
        <fullName evidence="3">Rap1a/Tai family immunity protein</fullName>
    </submittedName>
</protein>
<keyword evidence="1" id="KW-0732">Signal</keyword>
<reference evidence="4" key="1">
    <citation type="journal article" date="2019" name="Int. J. Syst. Evol. Microbiol.">
        <title>The Global Catalogue of Microorganisms (GCM) 10K type strain sequencing project: providing services to taxonomists for standard genome sequencing and annotation.</title>
        <authorList>
            <consortium name="The Broad Institute Genomics Platform"/>
            <consortium name="The Broad Institute Genome Sequencing Center for Infectious Disease"/>
            <person name="Wu L."/>
            <person name="Ma J."/>
        </authorList>
    </citation>
    <scope>NUCLEOTIDE SEQUENCE [LARGE SCALE GENOMIC DNA]</scope>
    <source>
        <strain evidence="4">CCUG 38813</strain>
    </source>
</reference>
<dbReference type="EMBL" id="JBHSMS010000026">
    <property type="protein sequence ID" value="MFC5511020.1"/>
    <property type="molecule type" value="Genomic_DNA"/>
</dbReference>
<evidence type="ECO:0000256" key="1">
    <source>
        <dbReference type="SAM" id="SignalP"/>
    </source>
</evidence>
<keyword evidence="4" id="KW-1185">Reference proteome</keyword>
<evidence type="ECO:0000259" key="2">
    <source>
        <dbReference type="Pfam" id="PF18602"/>
    </source>
</evidence>
<evidence type="ECO:0000313" key="3">
    <source>
        <dbReference type="EMBL" id="MFC5511020.1"/>
    </source>
</evidence>
<dbReference type="InterPro" id="IPR041238">
    <property type="entry name" value="Rap1a"/>
</dbReference>
<dbReference type="Proteomes" id="UP001596031">
    <property type="component" value="Unassembled WGS sequence"/>
</dbReference>
<evidence type="ECO:0000313" key="4">
    <source>
        <dbReference type="Proteomes" id="UP001596031"/>
    </source>
</evidence>
<feature type="chain" id="PRO_5045142210" evidence="1">
    <location>
        <begin position="22"/>
        <end position="144"/>
    </location>
</feature>
<feature type="domain" description="Rap1a immunity protein" evidence="2">
    <location>
        <begin position="65"/>
        <end position="136"/>
    </location>
</feature>
<comment type="caution">
    <text evidence="3">The sequence shown here is derived from an EMBL/GenBank/DDBJ whole genome shotgun (WGS) entry which is preliminary data.</text>
</comment>
<name>A0ABW0PF23_9BURK</name>
<dbReference type="Pfam" id="PF18602">
    <property type="entry name" value="Rap1a"/>
    <property type="match status" value="1"/>
</dbReference>